<comment type="caution">
    <text evidence="3">The sequence shown here is derived from an EMBL/GenBank/DDBJ whole genome shotgun (WGS) entry which is preliminary data.</text>
</comment>
<accession>A0ABR7C3M8</accession>
<dbReference type="Pfam" id="PF00534">
    <property type="entry name" value="Glycos_transf_1"/>
    <property type="match status" value="1"/>
</dbReference>
<dbReference type="PANTHER" id="PTHR45947:SF3">
    <property type="entry name" value="SULFOQUINOVOSYL TRANSFERASE SQD2"/>
    <property type="match status" value="1"/>
</dbReference>
<dbReference type="SUPFAM" id="SSF53756">
    <property type="entry name" value="UDP-Glycosyltransferase/glycogen phosphorylase"/>
    <property type="match status" value="1"/>
</dbReference>
<organism evidence="3 4">
    <name type="scientific">Bacteroides parvus</name>
    <dbReference type="NCBI Taxonomy" id="2763025"/>
    <lineage>
        <taxon>Bacteria</taxon>
        <taxon>Pseudomonadati</taxon>
        <taxon>Bacteroidota</taxon>
        <taxon>Bacteroidia</taxon>
        <taxon>Bacteroidales</taxon>
        <taxon>Bacteroidaceae</taxon>
        <taxon>Bacteroides</taxon>
    </lineage>
</organism>
<keyword evidence="4" id="KW-1185">Reference proteome</keyword>
<dbReference type="Gene3D" id="3.40.50.2000">
    <property type="entry name" value="Glycogen Phosphorylase B"/>
    <property type="match status" value="2"/>
</dbReference>
<evidence type="ECO:0000313" key="4">
    <source>
        <dbReference type="Proteomes" id="UP000600230"/>
    </source>
</evidence>
<dbReference type="Proteomes" id="UP000600230">
    <property type="component" value="Unassembled WGS sequence"/>
</dbReference>
<dbReference type="CDD" id="cd03808">
    <property type="entry name" value="GT4_CapM-like"/>
    <property type="match status" value="1"/>
</dbReference>
<dbReference type="EMBL" id="JACOOG010000001">
    <property type="protein sequence ID" value="MBC5592211.1"/>
    <property type="molecule type" value="Genomic_DNA"/>
</dbReference>
<protein>
    <submittedName>
        <fullName evidence="3">Glycosyltransferase family 4 protein</fullName>
    </submittedName>
</protein>
<gene>
    <name evidence="3" type="ORF">H8S53_13370</name>
</gene>
<dbReference type="RefSeq" id="WP_186905893.1">
    <property type="nucleotide sequence ID" value="NZ_JACOOG010000001.1"/>
</dbReference>
<name>A0ABR7C3M8_9BACE</name>
<evidence type="ECO:0000259" key="1">
    <source>
        <dbReference type="Pfam" id="PF00534"/>
    </source>
</evidence>
<sequence>MKNLLHVVNISFVIPYFLGQQLNFFTEKGYREYLVCSPSDELAELAFKYNFEYKAVIISRKISIKQDLIAVRSTMKYIKEKQIDIVTGHTPKGGLIAMLSGYFAGVSKRIYFRHGLVYETSRGLKRGLLITIDRLAALLATEVVCVSPSVYRRSLEDRLNSVTKQVLLSKGTCNGIDINRFSKKDIDENRLSDLREKLHIYENDFVIGFTGRLVCDKGIIELVRAFCLLQEKYPDMTLLLVGMLEERDALPLDVVNIIEHNPKIINTGYVSNAMIEYYYALMNCFALPSYREGFPTSVLEASAMELPIITTKATGCVDAIIERRTGVYVEHDSKSLAMAIESFYHDKTLCNMYGRNGRKFVVDNFEQYIIWREIEKLYLQA</sequence>
<dbReference type="InterPro" id="IPR028098">
    <property type="entry name" value="Glyco_trans_4-like_N"/>
</dbReference>
<dbReference type="InterPro" id="IPR001296">
    <property type="entry name" value="Glyco_trans_1"/>
</dbReference>
<feature type="domain" description="Glycosyltransferase subfamily 4-like N-terminal" evidence="2">
    <location>
        <begin position="17"/>
        <end position="128"/>
    </location>
</feature>
<dbReference type="Pfam" id="PF13477">
    <property type="entry name" value="Glyco_trans_4_2"/>
    <property type="match status" value="1"/>
</dbReference>
<evidence type="ECO:0000313" key="3">
    <source>
        <dbReference type="EMBL" id="MBC5592211.1"/>
    </source>
</evidence>
<reference evidence="3 4" key="1">
    <citation type="submission" date="2020-08" db="EMBL/GenBank/DDBJ databases">
        <title>Genome public.</title>
        <authorList>
            <person name="Liu C."/>
            <person name="Sun Q."/>
        </authorList>
    </citation>
    <scope>NUCLEOTIDE SEQUENCE [LARGE SCALE GENOMIC DNA]</scope>
    <source>
        <strain evidence="3 4">NSJ-21</strain>
    </source>
</reference>
<evidence type="ECO:0000259" key="2">
    <source>
        <dbReference type="Pfam" id="PF13477"/>
    </source>
</evidence>
<dbReference type="InterPro" id="IPR050194">
    <property type="entry name" value="Glycosyltransferase_grp1"/>
</dbReference>
<proteinExistence type="predicted"/>
<feature type="domain" description="Glycosyl transferase family 1" evidence="1">
    <location>
        <begin position="194"/>
        <end position="359"/>
    </location>
</feature>
<dbReference type="PANTHER" id="PTHR45947">
    <property type="entry name" value="SULFOQUINOVOSYL TRANSFERASE SQD2"/>
    <property type="match status" value="1"/>
</dbReference>